<keyword evidence="1" id="KW-0694">RNA-binding</keyword>
<dbReference type="Proteomes" id="UP001162131">
    <property type="component" value="Unassembled WGS sequence"/>
</dbReference>
<dbReference type="GO" id="GO:0036002">
    <property type="term" value="F:pre-mRNA binding"/>
    <property type="evidence" value="ECO:0007669"/>
    <property type="project" value="TreeGrafter"/>
</dbReference>
<dbReference type="GO" id="GO:0017070">
    <property type="term" value="F:U6 snRNA binding"/>
    <property type="evidence" value="ECO:0007669"/>
    <property type="project" value="TreeGrafter"/>
</dbReference>
<dbReference type="Pfam" id="PF21369">
    <property type="entry name" value="STL11_N"/>
    <property type="match status" value="1"/>
</dbReference>
<dbReference type="GO" id="GO:0000974">
    <property type="term" value="C:Prp19 complex"/>
    <property type="evidence" value="ECO:0007669"/>
    <property type="project" value="TreeGrafter"/>
</dbReference>
<proteinExistence type="predicted"/>
<dbReference type="InterPro" id="IPR048995">
    <property type="entry name" value="STL11/RBM22-like_N"/>
</dbReference>
<name>A0AAU9IY10_9CILI</name>
<comment type="caution">
    <text evidence="4">The sequence shown here is derived from an EMBL/GenBank/DDBJ whole genome shotgun (WGS) entry which is preliminary data.</text>
</comment>
<dbReference type="EMBL" id="CAJZBQ010000015">
    <property type="protein sequence ID" value="CAG9316155.1"/>
    <property type="molecule type" value="Genomic_DNA"/>
</dbReference>
<dbReference type="AlphaFoldDB" id="A0AAU9IY10"/>
<accession>A0AAU9IY10</accession>
<dbReference type="PANTHER" id="PTHR14089">
    <property type="entry name" value="PRE-MRNA-SPLICING FACTOR RBM22"/>
    <property type="match status" value="1"/>
</dbReference>
<evidence type="ECO:0000256" key="2">
    <source>
        <dbReference type="SAM" id="MobiDB-lite"/>
    </source>
</evidence>
<evidence type="ECO:0000313" key="5">
    <source>
        <dbReference type="Proteomes" id="UP001162131"/>
    </source>
</evidence>
<feature type="region of interest" description="Disordered" evidence="2">
    <location>
        <begin position="134"/>
        <end position="157"/>
    </location>
</feature>
<reference evidence="4" key="1">
    <citation type="submission" date="2021-09" db="EMBL/GenBank/DDBJ databases">
        <authorList>
            <consortium name="AG Swart"/>
            <person name="Singh M."/>
            <person name="Singh A."/>
            <person name="Seah K."/>
            <person name="Emmerich C."/>
        </authorList>
    </citation>
    <scope>NUCLEOTIDE SEQUENCE</scope>
    <source>
        <strain evidence="4">ATCC30299</strain>
    </source>
</reference>
<dbReference type="GO" id="GO:0071007">
    <property type="term" value="C:U2-type catalytic step 2 spliceosome"/>
    <property type="evidence" value="ECO:0007669"/>
    <property type="project" value="TreeGrafter"/>
</dbReference>
<feature type="domain" description="STL11/RBM22-like N-terminal" evidence="3">
    <location>
        <begin position="23"/>
        <end position="111"/>
    </location>
</feature>
<evidence type="ECO:0000259" key="3">
    <source>
        <dbReference type="Pfam" id="PF21369"/>
    </source>
</evidence>
<dbReference type="GO" id="GO:0071006">
    <property type="term" value="C:U2-type catalytic step 1 spliceosome"/>
    <property type="evidence" value="ECO:0007669"/>
    <property type="project" value="TreeGrafter"/>
</dbReference>
<sequence>MGERHLGLRGDSNKQTWEEADFPIVCTACLGQNKYIRMMKTHFDRACRVCERPYTVFRWRPTARERFRRTEICQVCARSKHVCQCCVNDIETGVPVHERDKHIDLDNKFEAPKDIVNRDFWAQMKAMEVSKEIEKEKKISEDQEKAQKNVKSLEDNK</sequence>
<evidence type="ECO:0000256" key="1">
    <source>
        <dbReference type="ARBA" id="ARBA00022884"/>
    </source>
</evidence>
<keyword evidence="5" id="KW-1185">Reference proteome</keyword>
<evidence type="ECO:0000313" key="4">
    <source>
        <dbReference type="EMBL" id="CAG9316155.1"/>
    </source>
</evidence>
<dbReference type="PANTHER" id="PTHR14089:SF6">
    <property type="entry name" value="PRE-MRNA-SPLICING FACTOR RBM22"/>
    <property type="match status" value="1"/>
</dbReference>
<protein>
    <recommendedName>
        <fullName evidence="3">STL11/RBM22-like N-terminal domain-containing protein</fullName>
    </recommendedName>
</protein>
<dbReference type="InterPro" id="IPR039171">
    <property type="entry name" value="Cwc2/Slt11"/>
</dbReference>
<gene>
    <name evidence="4" type="ORF">BSTOLATCC_MIC15594</name>
</gene>
<organism evidence="4 5">
    <name type="scientific">Blepharisma stoltei</name>
    <dbReference type="NCBI Taxonomy" id="1481888"/>
    <lineage>
        <taxon>Eukaryota</taxon>
        <taxon>Sar</taxon>
        <taxon>Alveolata</taxon>
        <taxon>Ciliophora</taxon>
        <taxon>Postciliodesmatophora</taxon>
        <taxon>Heterotrichea</taxon>
        <taxon>Heterotrichida</taxon>
        <taxon>Blepharismidae</taxon>
        <taxon>Blepharisma</taxon>
    </lineage>
</organism>